<evidence type="ECO:0000313" key="3">
    <source>
        <dbReference type="Proteomes" id="UP000292082"/>
    </source>
</evidence>
<reference evidence="2 3" key="1">
    <citation type="submission" date="2019-01" db="EMBL/GenBank/DDBJ databases">
        <title>Draft genome sequences of three monokaryotic isolates of the white-rot basidiomycete fungus Dichomitus squalens.</title>
        <authorList>
            <consortium name="DOE Joint Genome Institute"/>
            <person name="Lopez S.C."/>
            <person name="Andreopoulos B."/>
            <person name="Pangilinan J."/>
            <person name="Lipzen A."/>
            <person name="Riley R."/>
            <person name="Ahrendt S."/>
            <person name="Ng V."/>
            <person name="Barry K."/>
            <person name="Daum C."/>
            <person name="Grigoriev I.V."/>
            <person name="Hilden K.S."/>
            <person name="Makela M.R."/>
            <person name="de Vries R.P."/>
        </authorList>
    </citation>
    <scope>NUCLEOTIDE SEQUENCE [LARGE SCALE GENOMIC DNA]</scope>
    <source>
        <strain evidence="2 3">CBS 464.89</strain>
    </source>
</reference>
<proteinExistence type="predicted"/>
<feature type="region of interest" description="Disordered" evidence="1">
    <location>
        <begin position="52"/>
        <end position="71"/>
    </location>
</feature>
<evidence type="ECO:0000256" key="1">
    <source>
        <dbReference type="SAM" id="MobiDB-lite"/>
    </source>
</evidence>
<accession>A0A4Q9PQT5</accession>
<dbReference type="EMBL" id="ML145147">
    <property type="protein sequence ID" value="TBU56729.1"/>
    <property type="molecule type" value="Genomic_DNA"/>
</dbReference>
<evidence type="ECO:0000313" key="2">
    <source>
        <dbReference type="EMBL" id="TBU56729.1"/>
    </source>
</evidence>
<gene>
    <name evidence="2" type="ORF">BD310DRAFT_601694</name>
</gene>
<dbReference type="AlphaFoldDB" id="A0A4Q9PQT5"/>
<protein>
    <submittedName>
        <fullName evidence="2">Uncharacterized protein</fullName>
    </submittedName>
</protein>
<dbReference type="Proteomes" id="UP000292082">
    <property type="component" value="Unassembled WGS sequence"/>
</dbReference>
<sequence length="225" mass="24843">MCIVRIVTEIHHHRHLAHTLGRQGEHEAFACPAAAQLRARLAHKAQRTFTAKHSFAPVPSARPPNQTRDRLGLLPRRRSGVFRRSGIDGRERFEAGRQGGAAFGLPSRAPAGTSWIRGAHGAGTVDRGLRRAELYNVHVSSPCCSWCCCVCPPPRRLRTRRCCPLVGLLVHDKTLLTAQVAQPSTRLCLSSSHHLSCTLHFLFLPATRPLSTTHKATQWPICRSG</sequence>
<keyword evidence="3" id="KW-1185">Reference proteome</keyword>
<name>A0A4Q9PQT5_9APHY</name>
<organism evidence="2 3">
    <name type="scientific">Dichomitus squalens</name>
    <dbReference type="NCBI Taxonomy" id="114155"/>
    <lineage>
        <taxon>Eukaryota</taxon>
        <taxon>Fungi</taxon>
        <taxon>Dikarya</taxon>
        <taxon>Basidiomycota</taxon>
        <taxon>Agaricomycotina</taxon>
        <taxon>Agaricomycetes</taxon>
        <taxon>Polyporales</taxon>
        <taxon>Polyporaceae</taxon>
        <taxon>Dichomitus</taxon>
    </lineage>
</organism>